<evidence type="ECO:0000313" key="2">
    <source>
        <dbReference type="Proteomes" id="UP001595843"/>
    </source>
</evidence>
<sequence length="63" mass="7644">MENVIRAFKDRTPEKKIIVLRLELDYYLMELWDAIENGHSWKVALLKVRLDEIRQQLLELEAF</sequence>
<reference evidence="2" key="1">
    <citation type="journal article" date="2019" name="Int. J. Syst. Evol. Microbiol.">
        <title>The Global Catalogue of Microorganisms (GCM) 10K type strain sequencing project: providing services to taxonomists for standard genome sequencing and annotation.</title>
        <authorList>
            <consortium name="The Broad Institute Genomics Platform"/>
            <consortium name="The Broad Institute Genome Sequencing Center for Infectious Disease"/>
            <person name="Wu L."/>
            <person name="Ma J."/>
        </authorList>
    </citation>
    <scope>NUCLEOTIDE SEQUENCE [LARGE SCALE GENOMIC DNA]</scope>
    <source>
        <strain evidence="2">IBRC-M 10813</strain>
    </source>
</reference>
<gene>
    <name evidence="1" type="ORF">ACFOUO_10225</name>
</gene>
<evidence type="ECO:0000313" key="1">
    <source>
        <dbReference type="EMBL" id="MFC4077179.1"/>
    </source>
</evidence>
<keyword evidence="2" id="KW-1185">Reference proteome</keyword>
<dbReference type="EMBL" id="JBHSAP010000010">
    <property type="protein sequence ID" value="MFC4077179.1"/>
    <property type="molecule type" value="Genomic_DNA"/>
</dbReference>
<organism evidence="1 2">
    <name type="scientific">Salinithrix halophila</name>
    <dbReference type="NCBI Taxonomy" id="1485204"/>
    <lineage>
        <taxon>Bacteria</taxon>
        <taxon>Bacillati</taxon>
        <taxon>Bacillota</taxon>
        <taxon>Bacilli</taxon>
        <taxon>Bacillales</taxon>
        <taxon>Thermoactinomycetaceae</taxon>
        <taxon>Salinithrix</taxon>
    </lineage>
</organism>
<comment type="caution">
    <text evidence="1">The sequence shown here is derived from an EMBL/GenBank/DDBJ whole genome shotgun (WGS) entry which is preliminary data.</text>
</comment>
<name>A0ABV8JF31_9BACL</name>
<dbReference type="Proteomes" id="UP001595843">
    <property type="component" value="Unassembled WGS sequence"/>
</dbReference>
<accession>A0ABV8JF31</accession>
<dbReference type="RefSeq" id="WP_380704856.1">
    <property type="nucleotide sequence ID" value="NZ_JBHSAP010000010.1"/>
</dbReference>
<proteinExistence type="predicted"/>
<protein>
    <submittedName>
        <fullName evidence="1">Uncharacterized protein</fullName>
    </submittedName>
</protein>